<dbReference type="InterPro" id="IPR006433">
    <property type="entry name" value="Prohead_protease"/>
</dbReference>
<gene>
    <name evidence="5" type="ORF">FOB41_03190</name>
</gene>
<organism evidence="5 6">
    <name type="scientific">Agrobacterium pusense</name>
    <dbReference type="NCBI Taxonomy" id="648995"/>
    <lineage>
        <taxon>Bacteria</taxon>
        <taxon>Pseudomonadati</taxon>
        <taxon>Pseudomonadota</taxon>
        <taxon>Alphaproteobacteria</taxon>
        <taxon>Hyphomicrobiales</taxon>
        <taxon>Rhizobiaceae</taxon>
        <taxon>Rhizobium/Agrobacterium group</taxon>
        <taxon>Agrobacterium</taxon>
    </lineage>
</organism>
<evidence type="ECO:0000259" key="4">
    <source>
        <dbReference type="Pfam" id="PF04586"/>
    </source>
</evidence>
<name>A0A6H0ZJP2_9HYPH</name>
<reference evidence="5 6" key="1">
    <citation type="submission" date="2020-04" db="EMBL/GenBank/DDBJ databases">
        <title>FDA dAtabase for Regulatory Grade micrObial Sequences (FDA-ARGOS): Supporting development and validation of Infectious Disease Dx tests.</title>
        <authorList>
            <person name="Sciortino C."/>
            <person name="Tallon L."/>
            <person name="Sadzewicz L."/>
            <person name="Vavikolanu K."/>
            <person name="Mehta A."/>
            <person name="Aluvathingal J."/>
            <person name="Nadendla S."/>
            <person name="Nandy P."/>
            <person name="Geyer C."/>
            <person name="Yan Y."/>
            <person name="Sichtig H."/>
        </authorList>
    </citation>
    <scope>NUCLEOTIDE SEQUENCE [LARGE SCALE GENOMIC DNA]</scope>
    <source>
        <strain evidence="5 6">FDAARGOS_633</strain>
    </source>
</reference>
<evidence type="ECO:0000256" key="2">
    <source>
        <dbReference type="ARBA" id="ARBA00022670"/>
    </source>
</evidence>
<dbReference type="GO" id="GO:0006508">
    <property type="term" value="P:proteolysis"/>
    <property type="evidence" value="ECO:0007669"/>
    <property type="project" value="UniProtKB-KW"/>
</dbReference>
<dbReference type="NCBIfam" id="TIGR01543">
    <property type="entry name" value="proheadase_HK97"/>
    <property type="match status" value="1"/>
</dbReference>
<evidence type="ECO:0000313" key="5">
    <source>
        <dbReference type="EMBL" id="QIX20214.1"/>
    </source>
</evidence>
<accession>A0A6H0ZJP2</accession>
<keyword evidence="1" id="KW-1188">Viral release from host cell</keyword>
<dbReference type="GO" id="GO:0008233">
    <property type="term" value="F:peptidase activity"/>
    <property type="evidence" value="ECO:0007669"/>
    <property type="project" value="UniProtKB-KW"/>
</dbReference>
<dbReference type="InterPro" id="IPR054613">
    <property type="entry name" value="Peptidase_S78_dom"/>
</dbReference>
<evidence type="ECO:0000313" key="6">
    <source>
        <dbReference type="Proteomes" id="UP000500870"/>
    </source>
</evidence>
<dbReference type="Pfam" id="PF04586">
    <property type="entry name" value="Peptidase_S78"/>
    <property type="match status" value="1"/>
</dbReference>
<keyword evidence="2 5" id="KW-0645">Protease</keyword>
<proteinExistence type="predicted"/>
<protein>
    <submittedName>
        <fullName evidence="5">HK97 family phage prohead protease</fullName>
    </submittedName>
</protein>
<evidence type="ECO:0000256" key="1">
    <source>
        <dbReference type="ARBA" id="ARBA00022612"/>
    </source>
</evidence>
<dbReference type="Proteomes" id="UP000500870">
    <property type="component" value="Chromosome 1"/>
</dbReference>
<dbReference type="EMBL" id="CP050898">
    <property type="protein sequence ID" value="QIX20214.1"/>
    <property type="molecule type" value="Genomic_DNA"/>
</dbReference>
<dbReference type="AlphaFoldDB" id="A0A6H0ZJP2"/>
<sequence>MTEPRFFYATRLAPSDEGIFEGYAAVFNERNGHNEIVMPGAFKRTLSEHKQRGQNPPMFLHHDRSRIAGVWSEMREDAKGLLVRGSFAMKTRDGAEAFELARMGGLTGVSIGFRERGSRMDADGTLILTDIDLVEVSLVALPSAANARIKSVRNDDRGMAAFNTAALAAAQFIRGTK</sequence>
<feature type="domain" description="Prohead serine protease" evidence="4">
    <location>
        <begin position="16"/>
        <end position="154"/>
    </location>
</feature>
<dbReference type="RefSeq" id="WP_157952807.1">
    <property type="nucleotide sequence ID" value="NZ_CP050898.1"/>
</dbReference>
<evidence type="ECO:0000256" key="3">
    <source>
        <dbReference type="ARBA" id="ARBA00022801"/>
    </source>
</evidence>
<keyword evidence="3" id="KW-0378">Hydrolase</keyword>